<dbReference type="InterPro" id="IPR023346">
    <property type="entry name" value="Lysozyme-like_dom_sf"/>
</dbReference>
<proteinExistence type="inferred from homology"/>
<dbReference type="InterPro" id="IPR002196">
    <property type="entry name" value="Glyco_hydro_24"/>
</dbReference>
<dbReference type="EMBL" id="JBHRVD010000001">
    <property type="protein sequence ID" value="MFC3322149.1"/>
    <property type="molecule type" value="Genomic_DNA"/>
</dbReference>
<keyword evidence="3" id="KW-0326">Glycosidase</keyword>
<feature type="coiled-coil region" evidence="4">
    <location>
        <begin position="731"/>
        <end position="758"/>
    </location>
</feature>
<organism evidence="5 6">
    <name type="scientific">Mesorhizobium cantuariense</name>
    <dbReference type="NCBI Taxonomy" id="1300275"/>
    <lineage>
        <taxon>Bacteria</taxon>
        <taxon>Pseudomonadati</taxon>
        <taxon>Pseudomonadota</taxon>
        <taxon>Alphaproteobacteria</taxon>
        <taxon>Hyphomicrobiales</taxon>
        <taxon>Phyllobacteriaceae</taxon>
        <taxon>Mesorhizobium</taxon>
    </lineage>
</organism>
<keyword evidence="6" id="KW-1185">Reference proteome</keyword>
<keyword evidence="1 3" id="KW-0929">Antimicrobial</keyword>
<name>A0ABV7MLG3_9HYPH</name>
<keyword evidence="3" id="KW-0378">Hydrolase</keyword>
<comment type="catalytic activity">
    <reaction evidence="3">
        <text>Hydrolysis of (1-&gt;4)-beta-linkages between N-acetylmuramic acid and N-acetyl-D-glucosamine residues in a peptidoglycan and between N-acetyl-D-glucosamine residues in chitodextrins.</text>
        <dbReference type="EC" id="3.2.1.17"/>
    </reaction>
</comment>
<dbReference type="EC" id="3.2.1.17" evidence="3"/>
<dbReference type="Proteomes" id="UP001595648">
    <property type="component" value="Unassembled WGS sequence"/>
</dbReference>
<evidence type="ECO:0000313" key="6">
    <source>
        <dbReference type="Proteomes" id="UP001595648"/>
    </source>
</evidence>
<accession>A0ABV7MLG3</accession>
<gene>
    <name evidence="5" type="ORF">ACFOJ9_10195</name>
</gene>
<dbReference type="Pfam" id="PF00959">
    <property type="entry name" value="Phage_lysozyme"/>
    <property type="match status" value="1"/>
</dbReference>
<dbReference type="RefSeq" id="WP_378978760.1">
    <property type="nucleotide sequence ID" value="NZ_JBHRVD010000001.1"/>
</dbReference>
<evidence type="ECO:0000256" key="2">
    <source>
        <dbReference type="ARBA" id="ARBA00022638"/>
    </source>
</evidence>
<feature type="coiled-coil region" evidence="4">
    <location>
        <begin position="9"/>
        <end position="40"/>
    </location>
</feature>
<protein>
    <recommendedName>
        <fullName evidence="3">Lysozyme</fullName>
        <ecNumber evidence="3">3.2.1.17</ecNumber>
    </recommendedName>
</protein>
<reference evidence="6" key="1">
    <citation type="journal article" date="2019" name="Int. J. Syst. Evol. Microbiol.">
        <title>The Global Catalogue of Microorganisms (GCM) 10K type strain sequencing project: providing services to taxonomists for standard genome sequencing and annotation.</title>
        <authorList>
            <consortium name="The Broad Institute Genomics Platform"/>
            <consortium name="The Broad Institute Genome Sequencing Center for Infectious Disease"/>
            <person name="Wu L."/>
            <person name="Ma J."/>
        </authorList>
    </citation>
    <scope>NUCLEOTIDE SEQUENCE [LARGE SCALE GENOMIC DNA]</scope>
    <source>
        <strain evidence="6">ICMP 19515</strain>
    </source>
</reference>
<evidence type="ECO:0000256" key="1">
    <source>
        <dbReference type="ARBA" id="ARBA00022529"/>
    </source>
</evidence>
<sequence length="934" mass="97672">MATDVEKLVVSLEAKVRGFENALNKANRTAQTQLKKIEGQFTATNKKLTLNMGGFGKSSFASAFSGLQSQLLTIVAPVALVTAAIGGAKKALADFGKLADDIKPTGLSPEIYQGLGLGAREAGVEQDQLNAALNVFAKNAGLAAVGAGPLVSGLQKLNPELLKAIQSAKTQDERLRLVADALGSTGDAAERAAISATVFGKAGVKLVDIFAQGSKGIDEFIKRGHDMGVIISGEMLSNVDALSDKLDVLQFAIQTNLNQALINLAPSLVDAATEIARLTKGVKDFTEQPSFETFVKMLELTNPHIVAAAQNVDKLVASLKDGEPAAKKLADGIKEAVADIPRDMISPAAIASLDALVAKFGESGEGAADVKRKLEELAKSNPEFIALAERLNPLLDKLIDIQKQAGVTGAAVSQSFRQSENASMDALGGMNAERDKFIGDRNADASRAELEKQIDDRTAAILKAADDVGVSLTEAAARIQAQSEIAAETTVKANDASASSAMDLIKKFEGFITTAKFDVNAYRVGYGSDTVTLSDGSIIKVTQGMTTTLAQANADLSRRIGEFQAGIEGKIGADTFRGMSEQQQAALTSIAYNYGSLPDRIVEAIKTGNTQTVYEAIKGLGSDNGGINKTRRGQEADMFLSGSSSIDQADIKLREDQAKAIHDTIAALSAETATIGFETQAMSMSNAERERARVIREALNELEKQGITITDEVRAAVEAEANARYGQVAAYDEAAAAADRLKQSQEDLAAQQEEINDAFSGALKGFISDLAHGKSLTDALRDAVSKLADRLLDIALDNLFGGGGGGGGLIGKLFGFAEGGYTGNGGTQQPAGVVHGQEFVVNAQATKKNRPLLEAMNAGVPGYASGGFVKRLAGARGGGRNGNMGAANAAGAQGGRPISVAITVNTPDAHSFVESQNQIAARTAAHLERTMRTR</sequence>
<evidence type="ECO:0000256" key="4">
    <source>
        <dbReference type="SAM" id="Coils"/>
    </source>
</evidence>
<keyword evidence="4" id="KW-0175">Coiled coil</keyword>
<evidence type="ECO:0000313" key="5">
    <source>
        <dbReference type="EMBL" id="MFC3322149.1"/>
    </source>
</evidence>
<keyword evidence="2 3" id="KW-0081">Bacteriolytic enzyme</keyword>
<dbReference type="SUPFAM" id="SSF53955">
    <property type="entry name" value="Lysozyme-like"/>
    <property type="match status" value="1"/>
</dbReference>
<evidence type="ECO:0000256" key="3">
    <source>
        <dbReference type="RuleBase" id="RU003788"/>
    </source>
</evidence>
<comment type="similarity">
    <text evidence="3">Belongs to the glycosyl hydrolase 24 family.</text>
</comment>
<dbReference type="InterPro" id="IPR023347">
    <property type="entry name" value="Lysozyme_dom_sf"/>
</dbReference>
<dbReference type="Gene3D" id="1.10.530.40">
    <property type="match status" value="1"/>
</dbReference>
<comment type="caution">
    <text evidence="5">The sequence shown here is derived from an EMBL/GenBank/DDBJ whole genome shotgun (WGS) entry which is preliminary data.</text>
</comment>